<feature type="transmembrane region" description="Helical" evidence="4">
    <location>
        <begin position="255"/>
        <end position="276"/>
    </location>
</feature>
<feature type="transmembrane region" description="Helical" evidence="4">
    <location>
        <begin position="180"/>
        <end position="201"/>
    </location>
</feature>
<reference evidence="6" key="1">
    <citation type="journal article" date="2021" name="Syst. Appl. Microbiol.">
        <title>Roseomonas hellenica sp. nov., isolated from roots of wild-growing Alkanna tinctoria.</title>
        <authorList>
            <person name="Rat A."/>
            <person name="Naranjo H.D."/>
            <person name="Lebbe L."/>
            <person name="Cnockaert M."/>
            <person name="Krigas N."/>
            <person name="Grigoriadou K."/>
            <person name="Maloupa E."/>
            <person name="Willems A."/>
        </authorList>
    </citation>
    <scope>NUCLEOTIDE SEQUENCE [LARGE SCALE GENOMIC DNA]</scope>
    <source>
        <strain evidence="6">LMG 31523</strain>
    </source>
</reference>
<dbReference type="InterPro" id="IPR011701">
    <property type="entry name" value="MFS"/>
</dbReference>
<dbReference type="Gene3D" id="1.20.1250.20">
    <property type="entry name" value="MFS general substrate transporter like domains"/>
    <property type="match status" value="1"/>
</dbReference>
<evidence type="ECO:0000256" key="4">
    <source>
        <dbReference type="SAM" id="Phobius"/>
    </source>
</evidence>
<comment type="caution">
    <text evidence="5">The sequence shown here is derived from an EMBL/GenBank/DDBJ whole genome shotgun (WGS) entry which is preliminary data.</text>
</comment>
<feature type="transmembrane region" description="Helical" evidence="4">
    <location>
        <begin position="119"/>
        <end position="141"/>
    </location>
</feature>
<feature type="transmembrane region" description="Helical" evidence="4">
    <location>
        <begin position="153"/>
        <end position="174"/>
    </location>
</feature>
<protein>
    <submittedName>
        <fullName evidence="5">MFS transporter</fullName>
    </submittedName>
</protein>
<keyword evidence="3 4" id="KW-0472">Membrane</keyword>
<dbReference type="RefSeq" id="WP_211850690.1">
    <property type="nucleotide sequence ID" value="NZ_JAAGBB010000002.1"/>
</dbReference>
<evidence type="ECO:0000256" key="3">
    <source>
        <dbReference type="ARBA" id="ARBA00023136"/>
    </source>
</evidence>
<accession>A0ABS5ES38</accession>
<gene>
    <name evidence="5" type="ORF">GXW71_01875</name>
</gene>
<feature type="transmembrane region" description="Helical" evidence="4">
    <location>
        <begin position="340"/>
        <end position="363"/>
    </location>
</feature>
<evidence type="ECO:0000256" key="1">
    <source>
        <dbReference type="ARBA" id="ARBA00022692"/>
    </source>
</evidence>
<dbReference type="InterPro" id="IPR050327">
    <property type="entry name" value="Proton-linked_MCT"/>
</dbReference>
<keyword evidence="2 4" id="KW-1133">Transmembrane helix</keyword>
<organism evidence="5 6">
    <name type="scientific">Plastoroseomonas hellenica</name>
    <dbReference type="NCBI Taxonomy" id="2687306"/>
    <lineage>
        <taxon>Bacteria</taxon>
        <taxon>Pseudomonadati</taxon>
        <taxon>Pseudomonadota</taxon>
        <taxon>Alphaproteobacteria</taxon>
        <taxon>Acetobacterales</taxon>
        <taxon>Acetobacteraceae</taxon>
        <taxon>Plastoroseomonas</taxon>
    </lineage>
</organism>
<name>A0ABS5ES38_9PROT</name>
<sequence length="430" mass="43865">MGDAPNDQGRAGALRPAAPRPGPFFGWRVVGAAFIVAVFAWGVGFYGPSVFLHALHAERGWPVWLISAAITCHFLLSALIVARLPALHRRFGLVAVTRAGGIAAGLGALAWALAPVPWLLFPAALISGAGWAATSTAAINAMVAPWFERRRPAALSMAYNGASIGGVVFSPLWAMLIAGLGFAAAAAIIGAAMALCLWWLAGRYFQRTPEALGLRPDGEEAGAAGAAAKDGEEGRRSLAADNAAWRDRRFATLSIGFALGLFAQIGLIAHLFSLLVPAMGEAGAGAAMSLFTGCAVLGRLLLGAMLPAGADRRIAAALNFAVQIAGSLMLLASGGTSVPLLLAGCVFFGLGVGNLVSLPPLIAQTEFARADVARVVALVTAVNQAAFAFAPAVFGALRDLAGGNTTSMLAAALVQVAAAAVVLAARRTRA</sequence>
<feature type="transmembrane region" description="Helical" evidence="4">
    <location>
        <begin position="406"/>
        <end position="425"/>
    </location>
</feature>
<feature type="transmembrane region" description="Helical" evidence="4">
    <location>
        <begin position="375"/>
        <end position="394"/>
    </location>
</feature>
<keyword evidence="6" id="KW-1185">Reference proteome</keyword>
<dbReference type="Pfam" id="PF07690">
    <property type="entry name" value="MFS_1"/>
    <property type="match status" value="1"/>
</dbReference>
<dbReference type="SUPFAM" id="SSF103473">
    <property type="entry name" value="MFS general substrate transporter"/>
    <property type="match status" value="1"/>
</dbReference>
<keyword evidence="1 4" id="KW-0812">Transmembrane</keyword>
<evidence type="ECO:0000313" key="5">
    <source>
        <dbReference type="EMBL" id="MBR0663093.1"/>
    </source>
</evidence>
<dbReference type="EMBL" id="JAAGBB010000002">
    <property type="protein sequence ID" value="MBR0663093.1"/>
    <property type="molecule type" value="Genomic_DNA"/>
</dbReference>
<feature type="transmembrane region" description="Helical" evidence="4">
    <location>
        <begin position="282"/>
        <end position="302"/>
    </location>
</feature>
<dbReference type="Proteomes" id="UP001196870">
    <property type="component" value="Unassembled WGS sequence"/>
</dbReference>
<feature type="transmembrane region" description="Helical" evidence="4">
    <location>
        <begin position="314"/>
        <end position="334"/>
    </location>
</feature>
<dbReference type="InterPro" id="IPR036259">
    <property type="entry name" value="MFS_trans_sf"/>
</dbReference>
<feature type="transmembrane region" description="Helical" evidence="4">
    <location>
        <begin position="91"/>
        <end position="113"/>
    </location>
</feature>
<feature type="transmembrane region" description="Helical" evidence="4">
    <location>
        <begin position="63"/>
        <end position="84"/>
    </location>
</feature>
<dbReference type="PANTHER" id="PTHR11360">
    <property type="entry name" value="MONOCARBOXYLATE TRANSPORTER"/>
    <property type="match status" value="1"/>
</dbReference>
<evidence type="ECO:0000313" key="6">
    <source>
        <dbReference type="Proteomes" id="UP001196870"/>
    </source>
</evidence>
<feature type="transmembrane region" description="Helical" evidence="4">
    <location>
        <begin position="25"/>
        <end position="43"/>
    </location>
</feature>
<proteinExistence type="predicted"/>
<dbReference type="PANTHER" id="PTHR11360:SF290">
    <property type="entry name" value="MONOCARBOXYLATE MFS PERMEASE"/>
    <property type="match status" value="1"/>
</dbReference>
<evidence type="ECO:0000256" key="2">
    <source>
        <dbReference type="ARBA" id="ARBA00022989"/>
    </source>
</evidence>